<name>A0A481TMU6_HHV2</name>
<sequence>MGVCCITTPPRGRRSWRARPRVRTARVPDSNTCTTCAASGSALVSDALG</sequence>
<organism evidence="1">
    <name type="scientific">Human herpesvirus 2</name>
    <name type="common">HHV-2</name>
    <name type="synonym">Human herpes simplex virus 2</name>
    <dbReference type="NCBI Taxonomy" id="10310"/>
    <lineage>
        <taxon>Viruses</taxon>
        <taxon>Duplodnaviria</taxon>
        <taxon>Heunggongvirae</taxon>
        <taxon>Peploviricota</taxon>
        <taxon>Herviviricetes</taxon>
        <taxon>Herpesvirales</taxon>
        <taxon>Orthoherpesviridae</taxon>
        <taxon>Alphaherpesvirinae</taxon>
        <taxon>Simplexvirus</taxon>
        <taxon>Simplexvirus humanalpha2</taxon>
    </lineage>
</organism>
<accession>A0A481TMU6</accession>
<proteinExistence type="predicted"/>
<evidence type="ECO:0000313" key="1">
    <source>
        <dbReference type="EMBL" id="QBH82748.1"/>
    </source>
</evidence>
<dbReference type="EMBL" id="MH790634">
    <property type="protein sequence ID" value="QBH82748.1"/>
    <property type="molecule type" value="Genomic_DNA"/>
</dbReference>
<protein>
    <submittedName>
        <fullName evidence="1">Uncharacterized protein</fullName>
    </submittedName>
</protein>
<reference evidence="1" key="1">
    <citation type="submission" date="2018-08" db="EMBL/GenBank/DDBJ databases">
        <title>HSV2 whole genome sequences from clinical isolates.</title>
        <authorList>
            <person name="Roychoudhury P."/>
            <person name="Greninger A.L."/>
            <person name="Jerome K.R."/>
            <person name="Johnston C."/>
            <person name="Wald A."/>
            <person name="Xie H."/>
        </authorList>
    </citation>
    <scope>NUCLEOTIDE SEQUENCE</scope>
    <source>
        <strain evidence="1">2000-9815</strain>
    </source>
</reference>
<organismHost>
    <name type="scientific">Homo sapiens</name>
    <name type="common">Human</name>
    <dbReference type="NCBI Taxonomy" id="9606"/>
</organismHost>